<dbReference type="PANTHER" id="PTHR37809">
    <property type="entry name" value="RIBOSOMAL PROTEIN S12 METHYLTHIOTRANSFERASE ACCESSORY FACTOR YCAO"/>
    <property type="match status" value="1"/>
</dbReference>
<sequence length="421" mass="45103">MPTTATRRPDRGLAALTGADAPISATAASRHVDASFFDPGLLRRFGITRVGDVTGLDIIGIPVWFAARPNSRGLSVSQGKGLVAEQARLSAIMEAIEGAVAEETRKHIAVFSSVQEMRDKGTPLIPFETVGRVDCNALDPRKERAWVKGTSIRRQGQVFAPYELVGMDFRVDFPWDRQAFRMSSQGLAAGFDHDHAVLHALLELIENDACFLVDTFETRAIAPRPVLIPAGVDPSFDRLVQHLSDIGLPPSFFDMTNGLGVPVVMASLPRSLQAQDGPATRSAAGAACRLDIHRAAIAALLEAIQSRLTDISGARDDLSPLRYQRDMVAAGSSAPGVQPMERVPANLDFIHDAASSPPWRQLATHLFAGGIEDIYVFPLETEVSGLHVVRVLASGLAPAGGGLQHISQRTLDHLLTVGGLG</sequence>
<evidence type="ECO:0000313" key="2">
    <source>
        <dbReference type="EMBL" id="CUX60435.1"/>
    </source>
</evidence>
<evidence type="ECO:0000313" key="3">
    <source>
        <dbReference type="Proteomes" id="UP000191987"/>
    </source>
</evidence>
<evidence type="ECO:0000259" key="1">
    <source>
        <dbReference type="PROSITE" id="PS51664"/>
    </source>
</evidence>
<dbReference type="AlphaFoldDB" id="A0A1S7S002"/>
<reference evidence="2 3" key="1">
    <citation type="submission" date="2016-01" db="EMBL/GenBank/DDBJ databases">
        <authorList>
            <person name="Oliw E.H."/>
        </authorList>
    </citation>
    <scope>NUCLEOTIDE SEQUENCE [LARGE SCALE GENOMIC DNA]</scope>
    <source>
        <strain evidence="2 3">Zutra 3-1</strain>
    </source>
</reference>
<name>A0A1S7S002_9HYPH</name>
<protein>
    <recommendedName>
        <fullName evidence="1">YcaO domain-containing protein</fullName>
    </recommendedName>
</protein>
<proteinExistence type="predicted"/>
<dbReference type="PROSITE" id="PS51664">
    <property type="entry name" value="YCAO"/>
    <property type="match status" value="1"/>
</dbReference>
<dbReference type="Gene3D" id="3.30.1330.230">
    <property type="match status" value="1"/>
</dbReference>
<accession>A0A1S7S002</accession>
<dbReference type="InterPro" id="IPR003776">
    <property type="entry name" value="YcaO-like_dom"/>
</dbReference>
<dbReference type="Pfam" id="PF02624">
    <property type="entry name" value="YcaO"/>
    <property type="match status" value="1"/>
</dbReference>
<dbReference type="NCBIfam" id="TIGR00702">
    <property type="entry name" value="YcaO-type kinase domain"/>
    <property type="match status" value="1"/>
</dbReference>
<dbReference type="Proteomes" id="UP000191987">
    <property type="component" value="Unassembled WGS sequence"/>
</dbReference>
<gene>
    <name evidence="2" type="ORF">AGR7C_Lc80230</name>
</gene>
<organism evidence="2 3">
    <name type="scientific">Agrobacterium deltaense Zutra 3/1</name>
    <dbReference type="NCBI Taxonomy" id="1183427"/>
    <lineage>
        <taxon>Bacteria</taxon>
        <taxon>Pseudomonadati</taxon>
        <taxon>Pseudomonadota</taxon>
        <taxon>Alphaproteobacteria</taxon>
        <taxon>Hyphomicrobiales</taxon>
        <taxon>Rhizobiaceae</taxon>
        <taxon>Rhizobium/Agrobacterium group</taxon>
        <taxon>Agrobacterium</taxon>
    </lineage>
</organism>
<dbReference type="EMBL" id="FBWG01000047">
    <property type="protein sequence ID" value="CUX60435.1"/>
    <property type="molecule type" value="Genomic_DNA"/>
</dbReference>
<feature type="domain" description="YcaO" evidence="1">
    <location>
        <begin position="79"/>
        <end position="421"/>
    </location>
</feature>
<dbReference type="PANTHER" id="PTHR37809:SF1">
    <property type="entry name" value="RIBOSOMAL PROTEIN S12 METHYLTHIOTRANSFERASE ACCESSORY FACTOR YCAO"/>
    <property type="match status" value="1"/>
</dbReference>